<evidence type="ECO:0000256" key="2">
    <source>
        <dbReference type="ARBA" id="ARBA00022801"/>
    </source>
</evidence>
<dbReference type="EMBL" id="JAPQKT010000006">
    <property type="protein sequence ID" value="KAJ5226840.1"/>
    <property type="molecule type" value="Genomic_DNA"/>
</dbReference>
<comment type="similarity">
    <text evidence="1">Belongs to the type-B carboxylesterase/lipase family.</text>
</comment>
<dbReference type="GO" id="GO:0017000">
    <property type="term" value="P:antibiotic biosynthetic process"/>
    <property type="evidence" value="ECO:0007669"/>
    <property type="project" value="UniProtKB-ARBA"/>
</dbReference>
<dbReference type="SUPFAM" id="SSF53474">
    <property type="entry name" value="alpha/beta-Hydrolases"/>
    <property type="match status" value="1"/>
</dbReference>
<comment type="caution">
    <text evidence="4">The sequence shown here is derived from an EMBL/GenBank/DDBJ whole genome shotgun (WGS) entry which is preliminary data.</text>
</comment>
<name>A0A9W9NVG6_PENCI</name>
<protein>
    <recommendedName>
        <fullName evidence="3">Carboxylesterase type B domain-containing protein</fullName>
    </recommendedName>
</protein>
<evidence type="ECO:0000256" key="1">
    <source>
        <dbReference type="ARBA" id="ARBA00005964"/>
    </source>
</evidence>
<dbReference type="GO" id="GO:0006581">
    <property type="term" value="P:acetylcholine catabolic process"/>
    <property type="evidence" value="ECO:0007669"/>
    <property type="project" value="TreeGrafter"/>
</dbReference>
<dbReference type="OrthoDB" id="6846267at2759"/>
<evidence type="ECO:0000313" key="4">
    <source>
        <dbReference type="EMBL" id="KAJ5226840.1"/>
    </source>
</evidence>
<evidence type="ECO:0000313" key="5">
    <source>
        <dbReference type="Proteomes" id="UP001147733"/>
    </source>
</evidence>
<dbReference type="GO" id="GO:0072330">
    <property type="term" value="P:monocarboxylic acid biosynthetic process"/>
    <property type="evidence" value="ECO:0007669"/>
    <property type="project" value="UniProtKB-ARBA"/>
</dbReference>
<dbReference type="InterPro" id="IPR050654">
    <property type="entry name" value="AChE-related_enzymes"/>
</dbReference>
<dbReference type="AlphaFoldDB" id="A0A9W9NVG6"/>
<reference evidence="4" key="2">
    <citation type="journal article" date="2023" name="IMA Fungus">
        <title>Comparative genomic study of the Penicillium genus elucidates a diverse pangenome and 15 lateral gene transfer events.</title>
        <authorList>
            <person name="Petersen C."/>
            <person name="Sorensen T."/>
            <person name="Nielsen M.R."/>
            <person name="Sondergaard T.E."/>
            <person name="Sorensen J.L."/>
            <person name="Fitzpatrick D.A."/>
            <person name="Frisvad J.C."/>
            <person name="Nielsen K.L."/>
        </authorList>
    </citation>
    <scope>NUCLEOTIDE SEQUENCE</scope>
    <source>
        <strain evidence="4">IBT 23319</strain>
    </source>
</reference>
<sequence>MAGAGSGFLAPSQIAAELKRDGFSGNGNFGFTDQRLASQWVQKYIGQFGGGSGNVCAIRQSAGAISIGYHMAAKDPMVFHRAICMSGLGSTLLCLSPEEHEEIFDASVSGVRSGSGNPCFVGWFYNHDPQNVSQAPPWRKSFLLGDVKDKGLIFEVNLQEDTYQTVRETLLEQIQETRFVDTLLEK</sequence>
<dbReference type="GO" id="GO:0005886">
    <property type="term" value="C:plasma membrane"/>
    <property type="evidence" value="ECO:0007669"/>
    <property type="project" value="TreeGrafter"/>
</dbReference>
<dbReference type="GO" id="GO:0019695">
    <property type="term" value="P:choline metabolic process"/>
    <property type="evidence" value="ECO:0007669"/>
    <property type="project" value="TreeGrafter"/>
</dbReference>
<keyword evidence="5" id="KW-1185">Reference proteome</keyword>
<accession>A0A9W9NVG6</accession>
<organism evidence="4 5">
    <name type="scientific">Penicillium citrinum</name>
    <dbReference type="NCBI Taxonomy" id="5077"/>
    <lineage>
        <taxon>Eukaryota</taxon>
        <taxon>Fungi</taxon>
        <taxon>Dikarya</taxon>
        <taxon>Ascomycota</taxon>
        <taxon>Pezizomycotina</taxon>
        <taxon>Eurotiomycetes</taxon>
        <taxon>Eurotiomycetidae</taxon>
        <taxon>Eurotiales</taxon>
        <taxon>Aspergillaceae</taxon>
        <taxon>Penicillium</taxon>
    </lineage>
</organism>
<feature type="domain" description="Carboxylesterase type B" evidence="3">
    <location>
        <begin position="25"/>
        <end position="88"/>
    </location>
</feature>
<keyword evidence="2" id="KW-0378">Hydrolase</keyword>
<dbReference type="GO" id="GO:0003990">
    <property type="term" value="F:acetylcholinesterase activity"/>
    <property type="evidence" value="ECO:0007669"/>
    <property type="project" value="TreeGrafter"/>
</dbReference>
<dbReference type="GeneID" id="81384931"/>
<dbReference type="Proteomes" id="UP001147733">
    <property type="component" value="Unassembled WGS sequence"/>
</dbReference>
<dbReference type="RefSeq" id="XP_056499205.1">
    <property type="nucleotide sequence ID" value="XM_056645764.1"/>
</dbReference>
<gene>
    <name evidence="4" type="ORF">N7469_006846</name>
</gene>
<reference evidence="4" key="1">
    <citation type="submission" date="2022-11" db="EMBL/GenBank/DDBJ databases">
        <authorList>
            <person name="Petersen C."/>
        </authorList>
    </citation>
    <scope>NUCLEOTIDE SEQUENCE</scope>
    <source>
        <strain evidence="4">IBT 23319</strain>
    </source>
</reference>
<dbReference type="InterPro" id="IPR029058">
    <property type="entry name" value="AB_hydrolase_fold"/>
</dbReference>
<dbReference type="InterPro" id="IPR002018">
    <property type="entry name" value="CarbesteraseB"/>
</dbReference>
<proteinExistence type="inferred from homology"/>
<dbReference type="Pfam" id="PF00135">
    <property type="entry name" value="COesterase"/>
    <property type="match status" value="1"/>
</dbReference>
<evidence type="ECO:0000259" key="3">
    <source>
        <dbReference type="Pfam" id="PF00135"/>
    </source>
</evidence>
<dbReference type="PANTHER" id="PTHR43918">
    <property type="entry name" value="ACETYLCHOLINESTERASE"/>
    <property type="match status" value="1"/>
</dbReference>
<dbReference type="Gene3D" id="3.40.50.1820">
    <property type="entry name" value="alpha/beta hydrolase"/>
    <property type="match status" value="1"/>
</dbReference>
<dbReference type="PANTHER" id="PTHR43918:SF12">
    <property type="entry name" value="ACETYLCHOLINESTERASE 1"/>
    <property type="match status" value="1"/>
</dbReference>